<reference evidence="3" key="1">
    <citation type="submission" date="2018-02" db="EMBL/GenBank/DDBJ databases">
        <authorList>
            <person name="Cohen D.B."/>
            <person name="Kent A.D."/>
        </authorList>
    </citation>
    <scope>NUCLEOTIDE SEQUENCE</scope>
</reference>
<dbReference type="AlphaFoldDB" id="A0A2N9GVB6"/>
<evidence type="ECO:0000259" key="2">
    <source>
        <dbReference type="Pfam" id="PF25475"/>
    </source>
</evidence>
<dbReference type="Pfam" id="PF25475">
    <property type="entry name" value="DUF7903"/>
    <property type="match status" value="1"/>
</dbReference>
<dbReference type="PANTHER" id="PTHR35481">
    <property type="entry name" value="DNA-DIRECTED RNA POLYMERASE SUBUNIT ALPHA"/>
    <property type="match status" value="1"/>
</dbReference>
<sequence length="157" mass="18058">MAYIPPHKRHSKEAGDSNNRLSPPIPQSLAHQFRRKFSLRPSRAKSIVERRGKYTYAEQAISRWFAVGLDDNNQFPSSVHVDHVSLEYIGRKTEGKPLALFNNNKSHSDEEMKRPWEVIAENAVVDLVSCFENVRDEKLEGVKPTLVARFGKILFRE</sequence>
<dbReference type="PANTHER" id="PTHR35481:SF1">
    <property type="entry name" value="DNA-DIRECTED RNA POLYMERASE SUBUNIT ALPHA"/>
    <property type="match status" value="1"/>
</dbReference>
<gene>
    <name evidence="3" type="ORF">FSB_LOCUS31407</name>
</gene>
<organism evidence="3">
    <name type="scientific">Fagus sylvatica</name>
    <name type="common">Beechnut</name>
    <dbReference type="NCBI Taxonomy" id="28930"/>
    <lineage>
        <taxon>Eukaryota</taxon>
        <taxon>Viridiplantae</taxon>
        <taxon>Streptophyta</taxon>
        <taxon>Embryophyta</taxon>
        <taxon>Tracheophyta</taxon>
        <taxon>Spermatophyta</taxon>
        <taxon>Magnoliopsida</taxon>
        <taxon>eudicotyledons</taxon>
        <taxon>Gunneridae</taxon>
        <taxon>Pentapetalae</taxon>
        <taxon>rosids</taxon>
        <taxon>fabids</taxon>
        <taxon>Fagales</taxon>
        <taxon>Fagaceae</taxon>
        <taxon>Fagus</taxon>
    </lineage>
</organism>
<feature type="region of interest" description="Disordered" evidence="1">
    <location>
        <begin position="1"/>
        <end position="27"/>
    </location>
</feature>
<feature type="domain" description="DUF7903" evidence="2">
    <location>
        <begin position="50"/>
        <end position="156"/>
    </location>
</feature>
<dbReference type="InterPro" id="IPR057225">
    <property type="entry name" value="DUF7903"/>
</dbReference>
<accession>A0A2N9GVB6</accession>
<dbReference type="EMBL" id="OIVN01002425">
    <property type="protein sequence ID" value="SPD03525.1"/>
    <property type="molecule type" value="Genomic_DNA"/>
</dbReference>
<proteinExistence type="predicted"/>
<evidence type="ECO:0000256" key="1">
    <source>
        <dbReference type="SAM" id="MobiDB-lite"/>
    </source>
</evidence>
<protein>
    <recommendedName>
        <fullName evidence="2">DUF7903 domain-containing protein</fullName>
    </recommendedName>
</protein>
<name>A0A2N9GVB6_FAGSY</name>
<feature type="compositionally biased region" description="Basic residues" evidence="1">
    <location>
        <begin position="1"/>
        <end position="11"/>
    </location>
</feature>
<evidence type="ECO:0000313" key="3">
    <source>
        <dbReference type="EMBL" id="SPD03525.1"/>
    </source>
</evidence>